<organism evidence="12 13">
    <name type="scientific">Heterostelium pallidum (strain ATCC 26659 / Pp 5 / PN500)</name>
    <name type="common">Cellular slime mold</name>
    <name type="synonym">Polysphondylium pallidum</name>
    <dbReference type="NCBI Taxonomy" id="670386"/>
    <lineage>
        <taxon>Eukaryota</taxon>
        <taxon>Amoebozoa</taxon>
        <taxon>Evosea</taxon>
        <taxon>Eumycetozoa</taxon>
        <taxon>Dictyostelia</taxon>
        <taxon>Acytosteliales</taxon>
        <taxon>Acytosteliaceae</taxon>
        <taxon>Heterostelium</taxon>
    </lineage>
</organism>
<dbReference type="Pfam" id="PF14344">
    <property type="entry name" value="DUF4397"/>
    <property type="match status" value="1"/>
</dbReference>
<evidence type="ECO:0000256" key="10">
    <source>
        <dbReference type="SAM" id="MobiDB-lite"/>
    </source>
</evidence>
<evidence type="ECO:0000256" key="2">
    <source>
        <dbReference type="ARBA" id="ARBA00006416"/>
    </source>
</evidence>
<keyword evidence="3 9" id="KW-0813">Transport</keyword>
<dbReference type="GeneID" id="31365054"/>
<feature type="compositionally biased region" description="Basic residues" evidence="10">
    <location>
        <begin position="179"/>
        <end position="192"/>
    </location>
</feature>
<evidence type="ECO:0000256" key="9">
    <source>
        <dbReference type="RuleBase" id="RU363100"/>
    </source>
</evidence>
<keyword evidence="4 9" id="KW-0812">Transmembrane</keyword>
<feature type="transmembrane region" description="Helical" evidence="9">
    <location>
        <begin position="6"/>
        <end position="25"/>
    </location>
</feature>
<evidence type="ECO:0000256" key="5">
    <source>
        <dbReference type="ARBA" id="ARBA00022792"/>
    </source>
</evidence>
<evidence type="ECO:0000256" key="8">
    <source>
        <dbReference type="ARBA" id="ARBA00023136"/>
    </source>
</evidence>
<dbReference type="Pfam" id="PF03650">
    <property type="entry name" value="MPC"/>
    <property type="match status" value="1"/>
</dbReference>
<evidence type="ECO:0000256" key="4">
    <source>
        <dbReference type="ARBA" id="ARBA00022692"/>
    </source>
</evidence>
<dbReference type="GO" id="GO:0006850">
    <property type="term" value="P:pyruvate import into mitochondria"/>
    <property type="evidence" value="ECO:0007669"/>
    <property type="project" value="InterPro"/>
</dbReference>
<comment type="function">
    <text evidence="9">Mediates the uptake of pyruvate into mitochondria.</text>
</comment>
<feature type="domain" description="DUF4397" evidence="11">
    <location>
        <begin position="204"/>
        <end position="321"/>
    </location>
</feature>
<evidence type="ECO:0000313" key="13">
    <source>
        <dbReference type="Proteomes" id="UP000001396"/>
    </source>
</evidence>
<gene>
    <name evidence="12" type="ORF">PPL_09579</name>
</gene>
<dbReference type="Proteomes" id="UP000001396">
    <property type="component" value="Unassembled WGS sequence"/>
</dbReference>
<dbReference type="RefSeq" id="XP_020428959.1">
    <property type="nucleotide sequence ID" value="XM_020580372.1"/>
</dbReference>
<evidence type="ECO:0000256" key="1">
    <source>
        <dbReference type="ARBA" id="ARBA00004448"/>
    </source>
</evidence>
<dbReference type="FunCoup" id="D3BNQ8">
    <property type="interactions" value="171"/>
</dbReference>
<dbReference type="EMBL" id="ADBJ01000044">
    <property type="protein sequence ID" value="EFA76827.1"/>
    <property type="molecule type" value="Genomic_DNA"/>
</dbReference>
<dbReference type="AlphaFoldDB" id="D3BNQ8"/>
<comment type="similarity">
    <text evidence="2 9">Belongs to the mitochondrial pyruvate carrier (MPC) (TC 2.A.105) family.</text>
</comment>
<dbReference type="InterPro" id="IPR005336">
    <property type="entry name" value="MPC"/>
</dbReference>
<protein>
    <recommendedName>
        <fullName evidence="9">Mitochondrial pyruvate carrier</fullName>
    </recommendedName>
</protein>
<name>D3BNQ8_HETP5</name>
<evidence type="ECO:0000256" key="7">
    <source>
        <dbReference type="ARBA" id="ARBA00023128"/>
    </source>
</evidence>
<feature type="transmembrane region" description="Helical" evidence="9">
    <location>
        <begin position="84"/>
        <end position="106"/>
    </location>
</feature>
<dbReference type="GO" id="GO:0005743">
    <property type="term" value="C:mitochondrial inner membrane"/>
    <property type="evidence" value="ECO:0007669"/>
    <property type="project" value="UniProtKB-SubCell"/>
</dbReference>
<evidence type="ECO:0000259" key="11">
    <source>
        <dbReference type="Pfam" id="PF14344"/>
    </source>
</evidence>
<keyword evidence="7 9" id="KW-0496">Mitochondrion</keyword>
<keyword evidence="6 9" id="KW-1133">Transmembrane helix</keyword>
<sequence length="474" mass="53143">MASGEKWVKFIGFLGAAANWTIPIASMMNLKNPPESIDPIMTGTLASYSLVFMRWSIAIKPPNYWLLGCHAANEVAQLTQLTRWGFYFILTVYYLTRHSVTGIYFLDIKRCYIFYMWLSLLALIVLSQSQSVYAIKNIDNSPSIIVPSLSRIRVINTVLDLQDNSNQLAVEHLQQHNQHQSRHQRHHNHNKQQKQQQHFHGYEFDIIFNSSESMRVKGLSYLSMTDYITVPIGLLSISIVDQNNPVVIDNGRDSFTLENDTDYTLIITGIRHNSTSLTFLSDKDNNFGMDPLQQQQQQQTLQRRTSLRFLHCAPQAGTVDFSIVGGATLFSNIGYLGGSSGGGGSHQRQLSSSTNYISIPSNPYIFFVHQPENTSNIYIPGGDNSLMPHQSSIVSILMVGVPGNEKLPLQLIPILYPFGQSDHSIYQKQLPYSQINTQLPPYPASPNTSASSSTLFKFSIAILMFLLLAGISVI</sequence>
<proteinExistence type="inferred from homology"/>
<feature type="transmembrane region" description="Helical" evidence="9">
    <location>
        <begin position="113"/>
        <end position="135"/>
    </location>
</feature>
<keyword evidence="5 9" id="KW-0999">Mitochondrion inner membrane</keyword>
<dbReference type="InterPro" id="IPR025510">
    <property type="entry name" value="DUF4397"/>
</dbReference>
<comment type="caution">
    <text evidence="12">The sequence shown here is derived from an EMBL/GenBank/DDBJ whole genome shotgun (WGS) entry which is preliminary data.</text>
</comment>
<evidence type="ECO:0000256" key="6">
    <source>
        <dbReference type="ARBA" id="ARBA00022989"/>
    </source>
</evidence>
<dbReference type="InParanoid" id="D3BNQ8"/>
<reference evidence="12 13" key="1">
    <citation type="journal article" date="2011" name="Genome Res.">
        <title>Phylogeny-wide analysis of social amoeba genomes highlights ancient origins for complex intercellular communication.</title>
        <authorList>
            <person name="Heidel A.J."/>
            <person name="Lawal H.M."/>
            <person name="Felder M."/>
            <person name="Schilde C."/>
            <person name="Helps N.R."/>
            <person name="Tunggal B."/>
            <person name="Rivero F."/>
            <person name="John U."/>
            <person name="Schleicher M."/>
            <person name="Eichinger L."/>
            <person name="Platzer M."/>
            <person name="Noegel A.A."/>
            <person name="Schaap P."/>
            <person name="Gloeckner G."/>
        </authorList>
    </citation>
    <scope>NUCLEOTIDE SEQUENCE [LARGE SCALE GENOMIC DNA]</scope>
    <source>
        <strain evidence="13">ATCC 26659 / Pp 5 / PN500</strain>
    </source>
</reference>
<evidence type="ECO:0000313" key="12">
    <source>
        <dbReference type="EMBL" id="EFA76827.1"/>
    </source>
</evidence>
<evidence type="ECO:0000256" key="3">
    <source>
        <dbReference type="ARBA" id="ARBA00022448"/>
    </source>
</evidence>
<feature type="region of interest" description="Disordered" evidence="10">
    <location>
        <begin position="174"/>
        <end position="195"/>
    </location>
</feature>
<accession>D3BNQ8</accession>
<keyword evidence="13" id="KW-1185">Reference proteome</keyword>
<comment type="subcellular location">
    <subcellularLocation>
        <location evidence="1 9">Mitochondrion inner membrane</location>
        <topology evidence="1 9">Multi-pass membrane protein</topology>
    </subcellularLocation>
</comment>
<keyword evidence="8 9" id="KW-0472">Membrane</keyword>
<dbReference type="STRING" id="670386.D3BNQ8"/>